<protein>
    <submittedName>
        <fullName evidence="1">Predicted secreted protein</fullName>
    </submittedName>
</protein>
<accession>A0A377FSI0</accession>
<dbReference type="Pfam" id="PF06207">
    <property type="entry name" value="DUF1002"/>
    <property type="match status" value="1"/>
</dbReference>
<organism evidence="1 2">
    <name type="scientific">Exiguobacterium aurantiacum</name>
    <dbReference type="NCBI Taxonomy" id="33987"/>
    <lineage>
        <taxon>Bacteria</taxon>
        <taxon>Bacillati</taxon>
        <taxon>Bacillota</taxon>
        <taxon>Bacilli</taxon>
        <taxon>Bacillales</taxon>
        <taxon>Bacillales Family XII. Incertae Sedis</taxon>
        <taxon>Exiguobacterium</taxon>
    </lineage>
</organism>
<sequence length="291" mass="31445">MKFMKPFVALTIGSVVATSMIPKVNAEAIVDDTIVTLGESLSSNQQQWVLDRVEAPAGIDPIIATVADEEKYLGDAVPQAQRGGGMYSSARIKLMEEGTGLNIKTENVTWVTEDMYANALVTAGVTDADIYITSPIRVTGTSALTGIMKAYDVTASETGIELSEERKVLAQEELAVTSEIGKTVGQDDVAGLMNEIKAAIANEKPETNIEIRDIVIQVLNQNNVQLSDTQLNRLTGLFENMQQANLDWGSISDGLKGAGQNVQSFLEQEEVKGFFARLFAALSNFFKSLTN</sequence>
<reference evidence="1 2" key="1">
    <citation type="submission" date="2018-06" db="EMBL/GenBank/DDBJ databases">
        <authorList>
            <consortium name="Pathogen Informatics"/>
            <person name="Doyle S."/>
        </authorList>
    </citation>
    <scope>NUCLEOTIDE SEQUENCE [LARGE SCALE GENOMIC DNA]</scope>
    <source>
        <strain evidence="1 2">NCTC13163</strain>
    </source>
</reference>
<dbReference type="EMBL" id="UGGP01000001">
    <property type="protein sequence ID" value="STO07759.1"/>
    <property type="molecule type" value="Genomic_DNA"/>
</dbReference>
<dbReference type="STRING" id="1397694.GCA_000702585_01622"/>
<proteinExistence type="predicted"/>
<dbReference type="AlphaFoldDB" id="A0A377FSI0"/>
<evidence type="ECO:0000313" key="2">
    <source>
        <dbReference type="Proteomes" id="UP000254060"/>
    </source>
</evidence>
<dbReference type="InterPro" id="IPR009343">
    <property type="entry name" value="DUF1002"/>
</dbReference>
<dbReference type="Proteomes" id="UP000254060">
    <property type="component" value="Unassembled WGS sequence"/>
</dbReference>
<gene>
    <name evidence="1" type="ORF">NCTC13163_01115</name>
</gene>
<evidence type="ECO:0000313" key="1">
    <source>
        <dbReference type="EMBL" id="STO07759.1"/>
    </source>
</evidence>
<name>A0A377FSI0_9BACL</name>